<proteinExistence type="predicted"/>
<dbReference type="PANTHER" id="PTHR42872">
    <property type="entry name" value="PROTEIN-GLUTAMATE METHYLESTERASE/PROTEIN-GLUTAMINE GLUTAMINASE"/>
    <property type="match status" value="1"/>
</dbReference>
<sequence>MIRKVAVIGGSAGSIKVVKGILEKVAVSANSAVMICLHRLQTDTSSGLKDVLQYSTTTPVVEPQDREAIQGGHIYLAPANYHLVVEPDLCFTLSSSPLVQYSRPSIDVLFLSASEVFQEDMVGILLTGANKDGAFGMKAIRASGGITIVQEPSECFIDTMPRAAMHVTAIDHVLTSEGIGNWLNSYFKETKP</sequence>
<dbReference type="PROSITE" id="PS50122">
    <property type="entry name" value="CHEB"/>
    <property type="match status" value="1"/>
</dbReference>
<organism evidence="6 7">
    <name type="scientific">Thermoflexibacter ruber</name>
    <dbReference type="NCBI Taxonomy" id="1003"/>
    <lineage>
        <taxon>Bacteria</taxon>
        <taxon>Pseudomonadati</taxon>
        <taxon>Bacteroidota</taxon>
        <taxon>Cytophagia</taxon>
        <taxon>Cytophagales</taxon>
        <taxon>Thermoflexibacteraceae</taxon>
        <taxon>Thermoflexibacter</taxon>
    </lineage>
</organism>
<dbReference type="RefSeq" id="WP_091546276.1">
    <property type="nucleotide sequence ID" value="NZ_FONY01000023.1"/>
</dbReference>
<dbReference type="InterPro" id="IPR000673">
    <property type="entry name" value="Sig_transdc_resp-reg_Me-estase"/>
</dbReference>
<dbReference type="Gene3D" id="3.40.50.180">
    <property type="entry name" value="Methylesterase CheB, C-terminal domain"/>
    <property type="match status" value="1"/>
</dbReference>
<protein>
    <recommendedName>
        <fullName evidence="2">protein-glutamate methylesterase</fullName>
        <ecNumber evidence="2">3.1.1.61</ecNumber>
    </recommendedName>
</protein>
<feature type="domain" description="CheB-type methylesterase" evidence="5">
    <location>
        <begin position="1"/>
        <end position="190"/>
    </location>
</feature>
<dbReference type="Pfam" id="PF01339">
    <property type="entry name" value="CheB_methylest"/>
    <property type="match status" value="1"/>
</dbReference>
<evidence type="ECO:0000256" key="1">
    <source>
        <dbReference type="ARBA" id="ARBA00022801"/>
    </source>
</evidence>
<dbReference type="Proteomes" id="UP000199513">
    <property type="component" value="Unassembled WGS sequence"/>
</dbReference>
<evidence type="ECO:0000259" key="5">
    <source>
        <dbReference type="PROSITE" id="PS50122"/>
    </source>
</evidence>
<evidence type="ECO:0000256" key="4">
    <source>
        <dbReference type="PROSITE-ProRule" id="PRU00050"/>
    </source>
</evidence>
<keyword evidence="7" id="KW-1185">Reference proteome</keyword>
<keyword evidence="1" id="KW-0378">Hydrolase</keyword>
<dbReference type="GO" id="GO:0008984">
    <property type="term" value="F:protein-glutamate methylesterase activity"/>
    <property type="evidence" value="ECO:0007669"/>
    <property type="project" value="UniProtKB-EC"/>
</dbReference>
<dbReference type="SUPFAM" id="SSF52738">
    <property type="entry name" value="Methylesterase CheB, C-terminal domain"/>
    <property type="match status" value="1"/>
</dbReference>
<dbReference type="PANTHER" id="PTHR42872:SF6">
    <property type="entry name" value="PROTEIN-GLUTAMATE METHYLESTERASE_PROTEIN-GLUTAMINE GLUTAMINASE"/>
    <property type="match status" value="1"/>
</dbReference>
<evidence type="ECO:0000313" key="6">
    <source>
        <dbReference type="EMBL" id="SFF27521.1"/>
    </source>
</evidence>
<gene>
    <name evidence="6" type="ORF">SAMN04488541_102330</name>
</gene>
<name>A0A1I2HGA0_9BACT</name>
<dbReference type="CDD" id="cd16433">
    <property type="entry name" value="CheB"/>
    <property type="match status" value="1"/>
</dbReference>
<comment type="catalytic activity">
    <reaction evidence="3">
        <text>[protein]-L-glutamate 5-O-methyl ester + H2O = L-glutamyl-[protein] + methanol + H(+)</text>
        <dbReference type="Rhea" id="RHEA:23236"/>
        <dbReference type="Rhea" id="RHEA-COMP:10208"/>
        <dbReference type="Rhea" id="RHEA-COMP:10311"/>
        <dbReference type="ChEBI" id="CHEBI:15377"/>
        <dbReference type="ChEBI" id="CHEBI:15378"/>
        <dbReference type="ChEBI" id="CHEBI:17790"/>
        <dbReference type="ChEBI" id="CHEBI:29973"/>
        <dbReference type="ChEBI" id="CHEBI:82795"/>
        <dbReference type="EC" id="3.1.1.61"/>
    </reaction>
</comment>
<accession>A0A1I2HGA0</accession>
<dbReference type="GO" id="GO:0000156">
    <property type="term" value="F:phosphorelay response regulator activity"/>
    <property type="evidence" value="ECO:0007669"/>
    <property type="project" value="InterPro"/>
</dbReference>
<dbReference type="EC" id="3.1.1.61" evidence="2"/>
<reference evidence="7" key="1">
    <citation type="submission" date="2016-10" db="EMBL/GenBank/DDBJ databases">
        <authorList>
            <person name="Varghese N."/>
            <person name="Submissions S."/>
        </authorList>
    </citation>
    <scope>NUCLEOTIDE SEQUENCE [LARGE SCALE GENOMIC DNA]</scope>
    <source>
        <strain>GEY</strain>
        <strain evidence="7">DSM 9560</strain>
    </source>
</reference>
<dbReference type="GO" id="GO:0005737">
    <property type="term" value="C:cytoplasm"/>
    <property type="evidence" value="ECO:0007669"/>
    <property type="project" value="InterPro"/>
</dbReference>
<dbReference type="AlphaFoldDB" id="A0A1I2HGA0"/>
<evidence type="ECO:0000256" key="2">
    <source>
        <dbReference type="ARBA" id="ARBA00039140"/>
    </source>
</evidence>
<dbReference type="InterPro" id="IPR035909">
    <property type="entry name" value="CheB_C"/>
</dbReference>
<dbReference type="EMBL" id="FONY01000023">
    <property type="protein sequence ID" value="SFF27521.1"/>
    <property type="molecule type" value="Genomic_DNA"/>
</dbReference>
<evidence type="ECO:0000256" key="3">
    <source>
        <dbReference type="ARBA" id="ARBA00048267"/>
    </source>
</evidence>
<evidence type="ECO:0000313" key="7">
    <source>
        <dbReference type="Proteomes" id="UP000199513"/>
    </source>
</evidence>
<comment type="caution">
    <text evidence="4">Lacks conserved residue(s) required for the propagation of feature annotation.</text>
</comment>
<dbReference type="STRING" id="1003.SAMN04488541_102330"/>
<dbReference type="OrthoDB" id="1524092at2"/>
<dbReference type="GO" id="GO:0006935">
    <property type="term" value="P:chemotaxis"/>
    <property type="evidence" value="ECO:0007669"/>
    <property type="project" value="InterPro"/>
</dbReference>